<sequence>MSVAGQLKTKRRARVNRMRRWDQIDDKMWNKWEKVFKEKFKNFKDSWTLAVTNDCPSTHEWQHSLEEKLSMACKCKDCNHVWVTDNGIVCFYYAFNKQSNTGEIAGKTLVWVKPQLCPNKEKCGSSNLPMIDVYQDEVEAVLSYLMMEIGWFFYQINYTKDEENQIESQRKLRERKTKEKKNPQVKKGSSKLNGAIAPLDQIPPFKESVSGGLRIPKPNESKPPVDMRRITKLKTRWDKSPEQIKQEWELSFQNKFEYFTKKNSTHKWIMSLEKVTKDHPLRREQKWERFLGEKVEAGFKCQMPKCEYVWESKRAWISFWMWLNPPNSEGVRIGQVAVHILGQKCFNCSGNPNSKPYYTGDLQPEEIDAVLSFLLMEIDFHYYGNENYTDLHEEEIEKKRINSPIHFVSRGVHRKELCQPCQQKVCKKRVTAVYPNPVVPT</sequence>
<accession>E9GFE1</accession>
<evidence type="ECO:0000256" key="6">
    <source>
        <dbReference type="ARBA" id="ARBA00022989"/>
    </source>
</evidence>
<dbReference type="GO" id="GO:0006612">
    <property type="term" value="P:protein targeting to membrane"/>
    <property type="evidence" value="ECO:0000318"/>
    <property type="project" value="GO_Central"/>
</dbReference>
<dbReference type="PANTHER" id="PTHR14402:SF10">
    <property type="entry name" value="3CXXC-TYPE DOMAIN-CONTAINING PROTEIN"/>
    <property type="match status" value="1"/>
</dbReference>
<dbReference type="InParanoid" id="E9GFE1"/>
<organism evidence="10 11">
    <name type="scientific">Daphnia pulex</name>
    <name type="common">Water flea</name>
    <dbReference type="NCBI Taxonomy" id="6669"/>
    <lineage>
        <taxon>Eukaryota</taxon>
        <taxon>Metazoa</taxon>
        <taxon>Ecdysozoa</taxon>
        <taxon>Arthropoda</taxon>
        <taxon>Crustacea</taxon>
        <taxon>Branchiopoda</taxon>
        <taxon>Diplostraca</taxon>
        <taxon>Cladocera</taxon>
        <taxon>Anomopoda</taxon>
        <taxon>Daphniidae</taxon>
        <taxon>Daphnia</taxon>
    </lineage>
</organism>
<evidence type="ECO:0000256" key="1">
    <source>
        <dbReference type="ARBA" id="ARBA00004167"/>
    </source>
</evidence>
<reference evidence="10 11" key="1">
    <citation type="journal article" date="2011" name="Science">
        <title>The ecoresponsive genome of Daphnia pulex.</title>
        <authorList>
            <person name="Colbourne J.K."/>
            <person name="Pfrender M.E."/>
            <person name="Gilbert D."/>
            <person name="Thomas W.K."/>
            <person name="Tucker A."/>
            <person name="Oakley T.H."/>
            <person name="Tokishita S."/>
            <person name="Aerts A."/>
            <person name="Arnold G.J."/>
            <person name="Basu M.K."/>
            <person name="Bauer D.J."/>
            <person name="Caceres C.E."/>
            <person name="Carmel L."/>
            <person name="Casola C."/>
            <person name="Choi J.H."/>
            <person name="Detter J.C."/>
            <person name="Dong Q."/>
            <person name="Dusheyko S."/>
            <person name="Eads B.D."/>
            <person name="Frohlich T."/>
            <person name="Geiler-Samerotte K.A."/>
            <person name="Gerlach D."/>
            <person name="Hatcher P."/>
            <person name="Jogdeo S."/>
            <person name="Krijgsveld J."/>
            <person name="Kriventseva E.V."/>
            <person name="Kultz D."/>
            <person name="Laforsch C."/>
            <person name="Lindquist E."/>
            <person name="Lopez J."/>
            <person name="Manak J.R."/>
            <person name="Muller J."/>
            <person name="Pangilinan J."/>
            <person name="Patwardhan R.P."/>
            <person name="Pitluck S."/>
            <person name="Pritham E.J."/>
            <person name="Rechtsteiner A."/>
            <person name="Rho M."/>
            <person name="Rogozin I.B."/>
            <person name="Sakarya O."/>
            <person name="Salamov A."/>
            <person name="Schaack S."/>
            <person name="Shapiro H."/>
            <person name="Shiga Y."/>
            <person name="Skalitzky C."/>
            <person name="Smith Z."/>
            <person name="Souvorov A."/>
            <person name="Sung W."/>
            <person name="Tang Z."/>
            <person name="Tsuchiya D."/>
            <person name="Tu H."/>
            <person name="Vos H."/>
            <person name="Wang M."/>
            <person name="Wolf Y.I."/>
            <person name="Yamagata H."/>
            <person name="Yamada T."/>
            <person name="Ye Y."/>
            <person name="Shaw J.R."/>
            <person name="Andrews J."/>
            <person name="Crease T.J."/>
            <person name="Tang H."/>
            <person name="Lucas S.M."/>
            <person name="Robertson H.M."/>
            <person name="Bork P."/>
            <person name="Koonin E.V."/>
            <person name="Zdobnov E.M."/>
            <person name="Grigoriev I.V."/>
            <person name="Lynch M."/>
            <person name="Boore J.L."/>
        </authorList>
    </citation>
    <scope>NUCLEOTIDE SEQUENCE [LARGE SCALE GENOMIC DNA]</scope>
</reference>
<dbReference type="HOGENOM" id="CLU_621518_0_0_1"/>
<dbReference type="PANTHER" id="PTHR14402">
    <property type="entry name" value="RECEPTOR TRANSPORTING PROTEIN"/>
    <property type="match status" value="1"/>
</dbReference>
<keyword evidence="6" id="KW-1133">Transmembrane helix</keyword>
<dbReference type="AlphaFoldDB" id="E9GFE1"/>
<comment type="subcellular location">
    <subcellularLocation>
        <location evidence="1">Membrane</location>
        <topology evidence="1">Single-pass membrane protein</topology>
    </subcellularLocation>
</comment>
<evidence type="ECO:0000313" key="11">
    <source>
        <dbReference type="Proteomes" id="UP000000305"/>
    </source>
</evidence>
<dbReference type="EMBL" id="GL732542">
    <property type="protein sequence ID" value="EFX81624.1"/>
    <property type="molecule type" value="Genomic_DNA"/>
</dbReference>
<feature type="domain" description="3CxxC-type" evidence="9">
    <location>
        <begin position="294"/>
        <end position="424"/>
    </location>
</feature>
<dbReference type="GO" id="GO:0008270">
    <property type="term" value="F:zinc ion binding"/>
    <property type="evidence" value="ECO:0007669"/>
    <property type="project" value="UniProtKB-KW"/>
</dbReference>
<evidence type="ECO:0000256" key="8">
    <source>
        <dbReference type="SAM" id="MobiDB-lite"/>
    </source>
</evidence>
<feature type="region of interest" description="Disordered" evidence="8">
    <location>
        <begin position="167"/>
        <end position="196"/>
    </location>
</feature>
<feature type="compositionally biased region" description="Basic and acidic residues" evidence="8">
    <location>
        <begin position="167"/>
        <end position="182"/>
    </location>
</feature>
<evidence type="ECO:0000256" key="5">
    <source>
        <dbReference type="ARBA" id="ARBA00022833"/>
    </source>
</evidence>
<dbReference type="Pfam" id="PF13695">
    <property type="entry name" value="Zn_ribbon_3CxxC"/>
    <property type="match status" value="1"/>
</dbReference>
<proteinExistence type="predicted"/>
<dbReference type="InterPro" id="IPR026096">
    <property type="entry name" value="R-trans_p"/>
</dbReference>
<protein>
    <recommendedName>
        <fullName evidence="9">3CxxC-type domain-containing protein</fullName>
    </recommendedName>
</protein>
<keyword evidence="5" id="KW-0862">Zinc</keyword>
<keyword evidence="11" id="KW-1185">Reference proteome</keyword>
<dbReference type="OrthoDB" id="6338166at2759"/>
<keyword evidence="4" id="KW-0863">Zinc-finger</keyword>
<dbReference type="GO" id="GO:0016020">
    <property type="term" value="C:membrane"/>
    <property type="evidence" value="ECO:0007669"/>
    <property type="project" value="UniProtKB-SubCell"/>
</dbReference>
<dbReference type="Proteomes" id="UP000000305">
    <property type="component" value="Unassembled WGS sequence"/>
</dbReference>
<dbReference type="GO" id="GO:0051205">
    <property type="term" value="P:protein insertion into membrane"/>
    <property type="evidence" value="ECO:0000318"/>
    <property type="project" value="GO_Central"/>
</dbReference>
<gene>
    <name evidence="10" type="ORF">DAPPUDRAFT_224080</name>
</gene>
<evidence type="ECO:0000256" key="4">
    <source>
        <dbReference type="ARBA" id="ARBA00022771"/>
    </source>
</evidence>
<name>E9GFE1_DAPPU</name>
<dbReference type="KEGG" id="dpx:DAPPUDRAFT_224080"/>
<keyword evidence="3" id="KW-0479">Metal-binding</keyword>
<evidence type="ECO:0000259" key="9">
    <source>
        <dbReference type="SMART" id="SM01328"/>
    </source>
</evidence>
<evidence type="ECO:0000256" key="3">
    <source>
        <dbReference type="ARBA" id="ARBA00022723"/>
    </source>
</evidence>
<evidence type="ECO:0000256" key="2">
    <source>
        <dbReference type="ARBA" id="ARBA00022692"/>
    </source>
</evidence>
<keyword evidence="2" id="KW-0812">Transmembrane</keyword>
<dbReference type="GO" id="GO:0031849">
    <property type="term" value="F:olfactory receptor binding"/>
    <property type="evidence" value="ECO:0000318"/>
    <property type="project" value="GO_Central"/>
</dbReference>
<evidence type="ECO:0000313" key="10">
    <source>
        <dbReference type="EMBL" id="EFX81624.1"/>
    </source>
</evidence>
<keyword evidence="7" id="KW-0472">Membrane</keyword>
<dbReference type="InterPro" id="IPR027377">
    <property type="entry name" value="ZAR1/RTP1-5-like_Znf-3CxxC"/>
</dbReference>
<dbReference type="SMART" id="SM01328">
    <property type="entry name" value="zf-3CxxC"/>
    <property type="match status" value="1"/>
</dbReference>
<evidence type="ECO:0000256" key="7">
    <source>
        <dbReference type="ARBA" id="ARBA00023136"/>
    </source>
</evidence>